<evidence type="ECO:0000313" key="2">
    <source>
        <dbReference type="EMBL" id="KAF8901138.1"/>
    </source>
</evidence>
<evidence type="ECO:0000256" key="1">
    <source>
        <dbReference type="SAM" id="MobiDB-lite"/>
    </source>
</evidence>
<organism evidence="2 3">
    <name type="scientific">Gymnopilus junonius</name>
    <name type="common">Spectacular rustgill mushroom</name>
    <name type="synonym">Gymnopilus spectabilis subsp. junonius</name>
    <dbReference type="NCBI Taxonomy" id="109634"/>
    <lineage>
        <taxon>Eukaryota</taxon>
        <taxon>Fungi</taxon>
        <taxon>Dikarya</taxon>
        <taxon>Basidiomycota</taxon>
        <taxon>Agaricomycotina</taxon>
        <taxon>Agaricomycetes</taxon>
        <taxon>Agaricomycetidae</taxon>
        <taxon>Agaricales</taxon>
        <taxon>Agaricineae</taxon>
        <taxon>Hymenogastraceae</taxon>
        <taxon>Gymnopilus</taxon>
    </lineage>
</organism>
<reference evidence="2" key="1">
    <citation type="submission" date="2020-11" db="EMBL/GenBank/DDBJ databases">
        <authorList>
            <consortium name="DOE Joint Genome Institute"/>
            <person name="Ahrendt S."/>
            <person name="Riley R."/>
            <person name="Andreopoulos W."/>
            <person name="LaButti K."/>
            <person name="Pangilinan J."/>
            <person name="Ruiz-duenas F.J."/>
            <person name="Barrasa J.M."/>
            <person name="Sanchez-Garcia M."/>
            <person name="Camarero S."/>
            <person name="Miyauchi S."/>
            <person name="Serrano A."/>
            <person name="Linde D."/>
            <person name="Babiker R."/>
            <person name="Drula E."/>
            <person name="Ayuso-Fernandez I."/>
            <person name="Pacheco R."/>
            <person name="Padilla G."/>
            <person name="Ferreira P."/>
            <person name="Barriuso J."/>
            <person name="Kellner H."/>
            <person name="Castanera R."/>
            <person name="Alfaro M."/>
            <person name="Ramirez L."/>
            <person name="Pisabarro A.G."/>
            <person name="Kuo A."/>
            <person name="Tritt A."/>
            <person name="Lipzen A."/>
            <person name="He G."/>
            <person name="Yan M."/>
            <person name="Ng V."/>
            <person name="Cullen D."/>
            <person name="Martin F."/>
            <person name="Rosso M.-N."/>
            <person name="Henrissat B."/>
            <person name="Hibbett D."/>
            <person name="Martinez A.T."/>
            <person name="Grigoriev I.V."/>
        </authorList>
    </citation>
    <scope>NUCLEOTIDE SEQUENCE</scope>
    <source>
        <strain evidence="2">AH 44721</strain>
    </source>
</reference>
<feature type="non-terminal residue" evidence="2">
    <location>
        <position position="213"/>
    </location>
</feature>
<dbReference type="OrthoDB" id="2546621at2759"/>
<gene>
    <name evidence="2" type="ORF">CPB84DRAFT_1623299</name>
</gene>
<dbReference type="AlphaFoldDB" id="A0A9P5NNQ1"/>
<dbReference type="Proteomes" id="UP000724874">
    <property type="component" value="Unassembled WGS sequence"/>
</dbReference>
<feature type="region of interest" description="Disordered" evidence="1">
    <location>
        <begin position="1"/>
        <end position="39"/>
    </location>
</feature>
<sequence length="213" mass="23169">QDIDPLSDTAPPRYAIESDEEEDEINPLRPRPSPQDTTADVRISGDIPVGNTLAIASADVALFWAKGASLGEQIGGVFVNKIQIGLVFKPQWTKSTVIVSEALSHLPLYAMYPYAKSIIDSLRPSRVSLLDSYPVPTYATDQRVPFHEAPLRYLSTSDKVNIPGKYCLPFSPPNLIQTTSASFLSILSVGDVQGTLILLPSPHIPHPPPKQVS</sequence>
<accession>A0A9P5NNQ1</accession>
<comment type="caution">
    <text evidence="2">The sequence shown here is derived from an EMBL/GenBank/DDBJ whole genome shotgun (WGS) entry which is preliminary data.</text>
</comment>
<feature type="non-terminal residue" evidence="2">
    <location>
        <position position="1"/>
    </location>
</feature>
<evidence type="ECO:0000313" key="3">
    <source>
        <dbReference type="Proteomes" id="UP000724874"/>
    </source>
</evidence>
<dbReference type="EMBL" id="JADNYJ010000043">
    <property type="protein sequence ID" value="KAF8901138.1"/>
    <property type="molecule type" value="Genomic_DNA"/>
</dbReference>
<name>A0A9P5NNQ1_GYMJU</name>
<proteinExistence type="predicted"/>
<protein>
    <submittedName>
        <fullName evidence="2">Uncharacterized protein</fullName>
    </submittedName>
</protein>
<keyword evidence="3" id="KW-1185">Reference proteome</keyword>